<name>A0A316UT39_9BASI</name>
<sequence length="420" mass="45677">MPECTKLSWCKMRTRSLVPSFEAQHPNHQRRSQVNRRSSSCDDEAGTGDDDGASSASSDNGAADDSVMLDGAVGGTAEDPANRVAYPGDCIIGTVLNTKYQEECWALEPHNASPDRIVPGRDYGSENCHVLGVACNIIKAEYPLPVARRLVSRFDLSWRRQDRSALFVPSINSAGRTIRTPPINAHEHGMMLKLSETRWRSLRQGAAKRGLDFAITVMDLYQLLKSRRVGPGLFMCEDGCVVPMPMASQLERQDVEVVERMGQEALALGTKLPYEDWLGGEVDWAALEAEDEGGEDSGGEGDEFGAEVEEEDDQEADAFSPTSTEGHPSSLALQQGDIRLEPSLIVALLRPPPAALMRQTPRRRREMTSRCVGSGIGAAPGDDLVTTMEVEGDGACQFRAIALGYTTKVLALGVKIGIDW</sequence>
<dbReference type="EMBL" id="KZ819666">
    <property type="protein sequence ID" value="PWN28164.1"/>
    <property type="molecule type" value="Genomic_DNA"/>
</dbReference>
<proteinExistence type="predicted"/>
<organism evidence="2 3">
    <name type="scientific">Jaminaea rosea</name>
    <dbReference type="NCBI Taxonomy" id="1569628"/>
    <lineage>
        <taxon>Eukaryota</taxon>
        <taxon>Fungi</taxon>
        <taxon>Dikarya</taxon>
        <taxon>Basidiomycota</taxon>
        <taxon>Ustilaginomycotina</taxon>
        <taxon>Exobasidiomycetes</taxon>
        <taxon>Microstromatales</taxon>
        <taxon>Microstromatales incertae sedis</taxon>
        <taxon>Jaminaea</taxon>
    </lineage>
</organism>
<feature type="region of interest" description="Disordered" evidence="1">
    <location>
        <begin position="20"/>
        <end position="78"/>
    </location>
</feature>
<dbReference type="GeneID" id="37026550"/>
<feature type="compositionally biased region" description="Acidic residues" evidence="1">
    <location>
        <begin position="41"/>
        <end position="52"/>
    </location>
</feature>
<protein>
    <submittedName>
        <fullName evidence="2">Uncharacterized protein</fullName>
    </submittedName>
</protein>
<evidence type="ECO:0000313" key="2">
    <source>
        <dbReference type="EMBL" id="PWN28164.1"/>
    </source>
</evidence>
<accession>A0A316UT39</accession>
<evidence type="ECO:0000256" key="1">
    <source>
        <dbReference type="SAM" id="MobiDB-lite"/>
    </source>
</evidence>
<evidence type="ECO:0000313" key="3">
    <source>
        <dbReference type="Proteomes" id="UP000245884"/>
    </source>
</evidence>
<dbReference type="RefSeq" id="XP_025362776.1">
    <property type="nucleotide sequence ID" value="XM_025504727.1"/>
</dbReference>
<gene>
    <name evidence="2" type="ORF">BDZ90DRAFT_226891</name>
</gene>
<dbReference type="Proteomes" id="UP000245884">
    <property type="component" value="Unassembled WGS sequence"/>
</dbReference>
<feature type="compositionally biased region" description="Polar residues" evidence="1">
    <location>
        <begin position="320"/>
        <end position="329"/>
    </location>
</feature>
<reference evidence="2 3" key="1">
    <citation type="journal article" date="2018" name="Mol. Biol. Evol.">
        <title>Broad Genomic Sampling Reveals a Smut Pathogenic Ancestry of the Fungal Clade Ustilaginomycotina.</title>
        <authorList>
            <person name="Kijpornyongpan T."/>
            <person name="Mondo S.J."/>
            <person name="Barry K."/>
            <person name="Sandor L."/>
            <person name="Lee J."/>
            <person name="Lipzen A."/>
            <person name="Pangilinan J."/>
            <person name="LaButti K."/>
            <person name="Hainaut M."/>
            <person name="Henrissat B."/>
            <person name="Grigoriev I.V."/>
            <person name="Spatafora J.W."/>
            <person name="Aime M.C."/>
        </authorList>
    </citation>
    <scope>NUCLEOTIDE SEQUENCE [LARGE SCALE GENOMIC DNA]</scope>
    <source>
        <strain evidence="2 3">MCA 5214</strain>
    </source>
</reference>
<feature type="region of interest" description="Disordered" evidence="1">
    <location>
        <begin position="290"/>
        <end position="329"/>
    </location>
</feature>
<keyword evidence="3" id="KW-1185">Reference proteome</keyword>
<feature type="compositionally biased region" description="Low complexity" evidence="1">
    <location>
        <begin position="53"/>
        <end position="66"/>
    </location>
</feature>
<dbReference type="AlphaFoldDB" id="A0A316UT39"/>
<feature type="compositionally biased region" description="Acidic residues" evidence="1">
    <location>
        <begin position="290"/>
        <end position="316"/>
    </location>
</feature>